<evidence type="ECO:0000313" key="3">
    <source>
        <dbReference type="Proteomes" id="UP001321520"/>
    </source>
</evidence>
<keyword evidence="1" id="KW-0732">Signal</keyword>
<keyword evidence="3" id="KW-1185">Reference proteome</keyword>
<evidence type="ECO:0000313" key="2">
    <source>
        <dbReference type="EMBL" id="WKD49137.1"/>
    </source>
</evidence>
<reference evidence="2 3" key="1">
    <citation type="submission" date="2022-05" db="EMBL/GenBank/DDBJ databases">
        <title>Microbulbifer sp. nov., isolated from sponge.</title>
        <authorList>
            <person name="Gao L."/>
        </authorList>
    </citation>
    <scope>NUCLEOTIDE SEQUENCE [LARGE SCALE GENOMIC DNA]</scope>
    <source>
        <strain evidence="2 3">MI-G</strain>
    </source>
</reference>
<feature type="signal peptide" evidence="1">
    <location>
        <begin position="1"/>
        <end position="36"/>
    </location>
</feature>
<dbReference type="RefSeq" id="WP_301414925.1">
    <property type="nucleotide sequence ID" value="NZ_CP098023.1"/>
</dbReference>
<organism evidence="2 3">
    <name type="scientific">Microbulbifer spongiae</name>
    <dbReference type="NCBI Taxonomy" id="2944933"/>
    <lineage>
        <taxon>Bacteria</taxon>
        <taxon>Pseudomonadati</taxon>
        <taxon>Pseudomonadota</taxon>
        <taxon>Gammaproteobacteria</taxon>
        <taxon>Cellvibrionales</taxon>
        <taxon>Microbulbiferaceae</taxon>
        <taxon>Microbulbifer</taxon>
    </lineage>
</organism>
<proteinExistence type="predicted"/>
<sequence length="472" mass="49256">MGSSTHSNWGRLASYARKTGLAFLAAQILVASSASALDGGTLQVSTYNGWQAFEVITQGDNPSGDGFGHSMPGIFDGAGAFLLNSSTIRIQVNHETGDASISEVDVDVANLQTAIYNMINAGNTGGVSFVVAARQAYDRWSSNGGSSWTNTSSASNTSFSRFCSSQAYAPNTFGENRGFVDQLYITGEEVSSGRLFALDSANRDLYQLSGVVGSAPDGIGGMSYDSWENAALIDTGETQHVAIVLSPDGGSRDMKLYIGVKGLDVSGNVSNSVLARNGLAYGSWYYLNASYPSLGNTISGFFDTSASGALTSSKLEDIDTSPGSPTEVVLADQNSGVFNLNFSLVFNSGFDAASSSFTVTKISNESGSNGSLDSPDNIDWTAATTLNGVDYPDGIIFVNEDNSSGEIWQMNPNGSSKLRIGRTNVGAESTGIFDISELVGYAPGSILVSNNQGSPSSMTVMINPNATLSDNS</sequence>
<evidence type="ECO:0000256" key="1">
    <source>
        <dbReference type="SAM" id="SignalP"/>
    </source>
</evidence>
<name>A0ABY9E8Y2_9GAMM</name>
<protein>
    <submittedName>
        <fullName evidence="2">Uncharacterized protein</fullName>
    </submittedName>
</protein>
<dbReference type="EMBL" id="CP098023">
    <property type="protein sequence ID" value="WKD49137.1"/>
    <property type="molecule type" value="Genomic_DNA"/>
</dbReference>
<gene>
    <name evidence="2" type="ORF">M8T91_14730</name>
</gene>
<feature type="chain" id="PRO_5045347937" evidence="1">
    <location>
        <begin position="37"/>
        <end position="472"/>
    </location>
</feature>
<accession>A0ABY9E8Y2</accession>
<dbReference type="Proteomes" id="UP001321520">
    <property type="component" value="Chromosome"/>
</dbReference>